<dbReference type="RefSeq" id="WP_090165847.1">
    <property type="nucleotide sequence ID" value="NZ_FOFB01000004.1"/>
</dbReference>
<protein>
    <submittedName>
        <fullName evidence="2">Uncharacterized protein</fullName>
    </submittedName>
</protein>
<dbReference type="PROSITE" id="PS51257">
    <property type="entry name" value="PROKAR_LIPOPROTEIN"/>
    <property type="match status" value="1"/>
</dbReference>
<reference evidence="3" key="1">
    <citation type="submission" date="2016-10" db="EMBL/GenBank/DDBJ databases">
        <authorList>
            <person name="Varghese N."/>
            <person name="Submissions S."/>
        </authorList>
    </citation>
    <scope>NUCLEOTIDE SEQUENCE [LARGE SCALE GENOMIC DNA]</scope>
    <source>
        <strain evidence="3">DSM 24740</strain>
    </source>
</reference>
<evidence type="ECO:0000313" key="2">
    <source>
        <dbReference type="EMBL" id="SEP95077.1"/>
    </source>
</evidence>
<accession>A0A1H9C2A2</accession>
<evidence type="ECO:0000256" key="1">
    <source>
        <dbReference type="SAM" id="SignalP"/>
    </source>
</evidence>
<name>A0A1H9C2A2_9BACT</name>
<proteinExistence type="predicted"/>
<sequence>MKVLTTLLPFLLLILTACGDTPPAAETTPEAEAPPAASEYPAAISKVFAAHGGIDAWKEFRSLSYTMGSGDKKESQMLDLHNRRELIKQSGTTIGYDGEKSWVVAEGEYKGDPIFYRNLMFYFYAMPWVLADPGIIYEDTEALVFDGETFPGIKISYNDGIGISPKDNYFLHYEEATGKMRWLGYTVTGRTGKASDKVKWIEYPTWSDHGGVELPDSLVWYTLEDNLPVAPRSTRVFSDVQMGKEAPSDEMFLMPEGATVYEADMR</sequence>
<dbReference type="OrthoDB" id="282859at2"/>
<feature type="chain" id="PRO_5011697862" evidence="1">
    <location>
        <begin position="20"/>
        <end position="266"/>
    </location>
</feature>
<feature type="signal peptide" evidence="1">
    <location>
        <begin position="1"/>
        <end position="19"/>
    </location>
</feature>
<dbReference type="STRING" id="478744.SAMN05444359_10434"/>
<gene>
    <name evidence="2" type="ORF">SAMN05444359_10434</name>
</gene>
<dbReference type="InParanoid" id="A0A1H9C2A2"/>
<dbReference type="AlphaFoldDB" id="A0A1H9C2A2"/>
<keyword evidence="3" id="KW-1185">Reference proteome</keyword>
<dbReference type="EMBL" id="FOFB01000004">
    <property type="protein sequence ID" value="SEP95077.1"/>
    <property type="molecule type" value="Genomic_DNA"/>
</dbReference>
<dbReference type="Proteomes" id="UP000199021">
    <property type="component" value="Unassembled WGS sequence"/>
</dbReference>
<keyword evidence="1" id="KW-0732">Signal</keyword>
<evidence type="ECO:0000313" key="3">
    <source>
        <dbReference type="Proteomes" id="UP000199021"/>
    </source>
</evidence>
<organism evidence="2 3">
    <name type="scientific">Neolewinella agarilytica</name>
    <dbReference type="NCBI Taxonomy" id="478744"/>
    <lineage>
        <taxon>Bacteria</taxon>
        <taxon>Pseudomonadati</taxon>
        <taxon>Bacteroidota</taxon>
        <taxon>Saprospiria</taxon>
        <taxon>Saprospirales</taxon>
        <taxon>Lewinellaceae</taxon>
        <taxon>Neolewinella</taxon>
    </lineage>
</organism>